<comment type="caution">
    <text evidence="1">The sequence shown here is derived from an EMBL/GenBank/DDBJ whole genome shotgun (WGS) entry which is preliminary data.</text>
</comment>
<sequence>MKESKRGCLAASNDLKREGHINRSSPVLICSQRRDDDEPRAHSNFYHTITRFLVRRTFINSYNVERVK</sequence>
<reference evidence="1 2" key="1">
    <citation type="journal article" date="2022" name="DNA Res.">
        <title>Chromosomal-level genome assembly of the orchid tree Bauhinia variegata (Leguminosae; Cercidoideae) supports the allotetraploid origin hypothesis of Bauhinia.</title>
        <authorList>
            <person name="Zhong Y."/>
            <person name="Chen Y."/>
            <person name="Zheng D."/>
            <person name="Pang J."/>
            <person name="Liu Y."/>
            <person name="Luo S."/>
            <person name="Meng S."/>
            <person name="Qian L."/>
            <person name="Wei D."/>
            <person name="Dai S."/>
            <person name="Zhou R."/>
        </authorList>
    </citation>
    <scope>NUCLEOTIDE SEQUENCE [LARGE SCALE GENOMIC DNA]</scope>
    <source>
        <strain evidence="1">BV-YZ2020</strain>
    </source>
</reference>
<dbReference type="EMBL" id="CM039438">
    <property type="protein sequence ID" value="KAI4300552.1"/>
    <property type="molecule type" value="Genomic_DNA"/>
</dbReference>
<keyword evidence="2" id="KW-1185">Reference proteome</keyword>
<protein>
    <submittedName>
        <fullName evidence="1">Uncharacterized protein</fullName>
    </submittedName>
</protein>
<evidence type="ECO:0000313" key="1">
    <source>
        <dbReference type="EMBL" id="KAI4300552.1"/>
    </source>
</evidence>
<organism evidence="1 2">
    <name type="scientific">Bauhinia variegata</name>
    <name type="common">Purple orchid tree</name>
    <name type="synonym">Phanera variegata</name>
    <dbReference type="NCBI Taxonomy" id="167791"/>
    <lineage>
        <taxon>Eukaryota</taxon>
        <taxon>Viridiplantae</taxon>
        <taxon>Streptophyta</taxon>
        <taxon>Embryophyta</taxon>
        <taxon>Tracheophyta</taxon>
        <taxon>Spermatophyta</taxon>
        <taxon>Magnoliopsida</taxon>
        <taxon>eudicotyledons</taxon>
        <taxon>Gunneridae</taxon>
        <taxon>Pentapetalae</taxon>
        <taxon>rosids</taxon>
        <taxon>fabids</taxon>
        <taxon>Fabales</taxon>
        <taxon>Fabaceae</taxon>
        <taxon>Cercidoideae</taxon>
        <taxon>Cercideae</taxon>
        <taxon>Bauhiniinae</taxon>
        <taxon>Bauhinia</taxon>
    </lineage>
</organism>
<proteinExistence type="predicted"/>
<dbReference type="Proteomes" id="UP000828941">
    <property type="component" value="Chromosome 13"/>
</dbReference>
<gene>
    <name evidence="1" type="ORF">L6164_033919</name>
</gene>
<evidence type="ECO:0000313" key="2">
    <source>
        <dbReference type="Proteomes" id="UP000828941"/>
    </source>
</evidence>
<accession>A0ACB9KTF9</accession>
<name>A0ACB9KTF9_BAUVA</name>